<feature type="transmembrane region" description="Helical" evidence="8">
    <location>
        <begin position="349"/>
        <end position="369"/>
    </location>
</feature>
<dbReference type="InterPro" id="IPR024989">
    <property type="entry name" value="MFS_assoc_dom"/>
</dbReference>
<dbReference type="RefSeq" id="WP_050725054.1">
    <property type="nucleotide sequence ID" value="NZ_CP012332.1"/>
</dbReference>
<dbReference type="OrthoDB" id="9150135at2"/>
<gene>
    <name evidence="10" type="ORF">AKJ08_1015</name>
</gene>
<keyword evidence="3" id="KW-1003">Cell membrane</keyword>
<dbReference type="InterPro" id="IPR036259">
    <property type="entry name" value="MFS_trans_sf"/>
</dbReference>
<keyword evidence="2" id="KW-0813">Transport</keyword>
<feature type="transmembrane region" description="Helical" evidence="8">
    <location>
        <begin position="69"/>
        <end position="88"/>
    </location>
</feature>
<organism evidence="10 11">
    <name type="scientific">Vulgatibacter incomptus</name>
    <dbReference type="NCBI Taxonomy" id="1391653"/>
    <lineage>
        <taxon>Bacteria</taxon>
        <taxon>Pseudomonadati</taxon>
        <taxon>Myxococcota</taxon>
        <taxon>Myxococcia</taxon>
        <taxon>Myxococcales</taxon>
        <taxon>Cystobacterineae</taxon>
        <taxon>Vulgatibacteraceae</taxon>
        <taxon>Vulgatibacter</taxon>
    </lineage>
</organism>
<dbReference type="Pfam" id="PF12832">
    <property type="entry name" value="MFS_1_like"/>
    <property type="match status" value="1"/>
</dbReference>
<dbReference type="GO" id="GO:0015528">
    <property type="term" value="F:lactose:proton symporter activity"/>
    <property type="evidence" value="ECO:0007669"/>
    <property type="project" value="TreeGrafter"/>
</dbReference>
<dbReference type="Proteomes" id="UP000055590">
    <property type="component" value="Chromosome"/>
</dbReference>
<feature type="transmembrane region" description="Helical" evidence="8">
    <location>
        <begin position="285"/>
        <end position="307"/>
    </location>
</feature>
<evidence type="ECO:0000256" key="3">
    <source>
        <dbReference type="ARBA" id="ARBA00022475"/>
    </source>
</evidence>
<dbReference type="GO" id="GO:0030395">
    <property type="term" value="F:lactose binding"/>
    <property type="evidence" value="ECO:0007669"/>
    <property type="project" value="TreeGrafter"/>
</dbReference>
<evidence type="ECO:0000259" key="9">
    <source>
        <dbReference type="Pfam" id="PF12832"/>
    </source>
</evidence>
<name>A0A0K1PAR1_9BACT</name>
<evidence type="ECO:0000313" key="10">
    <source>
        <dbReference type="EMBL" id="AKU90628.1"/>
    </source>
</evidence>
<evidence type="ECO:0000256" key="2">
    <source>
        <dbReference type="ARBA" id="ARBA00022448"/>
    </source>
</evidence>
<feature type="transmembrane region" description="Helical" evidence="8">
    <location>
        <begin position="37"/>
        <end position="57"/>
    </location>
</feature>
<evidence type="ECO:0000256" key="8">
    <source>
        <dbReference type="SAM" id="Phobius"/>
    </source>
</evidence>
<feature type="transmembrane region" description="Helical" evidence="8">
    <location>
        <begin position="233"/>
        <end position="252"/>
    </location>
</feature>
<dbReference type="GO" id="GO:0005886">
    <property type="term" value="C:plasma membrane"/>
    <property type="evidence" value="ECO:0007669"/>
    <property type="project" value="UniProtKB-SubCell"/>
</dbReference>
<feature type="transmembrane region" description="Helical" evidence="8">
    <location>
        <begin position="198"/>
        <end position="221"/>
    </location>
</feature>
<reference evidence="10 11" key="1">
    <citation type="submission" date="2015-08" db="EMBL/GenBank/DDBJ databases">
        <authorList>
            <person name="Babu N.S."/>
            <person name="Beckwith C.J."/>
            <person name="Beseler K.G."/>
            <person name="Brison A."/>
            <person name="Carone J.V."/>
            <person name="Caskin T.P."/>
            <person name="Diamond M."/>
            <person name="Durham M.E."/>
            <person name="Foxe J.M."/>
            <person name="Go M."/>
            <person name="Henderson B.A."/>
            <person name="Jones I.B."/>
            <person name="McGettigan J.A."/>
            <person name="Micheletti S.J."/>
            <person name="Nasrallah M.E."/>
            <person name="Ortiz D."/>
            <person name="Piller C.R."/>
            <person name="Privatt S.R."/>
            <person name="Schneider S.L."/>
            <person name="Sharp S."/>
            <person name="Smith T.C."/>
            <person name="Stanton J.D."/>
            <person name="Ullery H.E."/>
            <person name="Wilson R.J."/>
            <person name="Serrano M.G."/>
            <person name="Buck G."/>
            <person name="Lee V."/>
            <person name="Wang Y."/>
            <person name="Carvalho R."/>
            <person name="Voegtly L."/>
            <person name="Shi R."/>
            <person name="Duckworth R."/>
            <person name="Johnson A."/>
            <person name="Loviza R."/>
            <person name="Walstead R."/>
            <person name="Shah Z."/>
            <person name="Kiflezghi M."/>
            <person name="Wade K."/>
            <person name="Ball S.L."/>
            <person name="Bradley K.W."/>
            <person name="Asai D.J."/>
            <person name="Bowman C.A."/>
            <person name="Russell D.A."/>
            <person name="Pope W.H."/>
            <person name="Jacobs-Sera D."/>
            <person name="Hendrix R.W."/>
            <person name="Hatfull G.F."/>
        </authorList>
    </citation>
    <scope>NUCLEOTIDE SEQUENCE [LARGE SCALE GENOMIC DNA]</scope>
    <source>
        <strain evidence="10 11">DSM 27710</strain>
    </source>
</reference>
<accession>A0A0K1PAR1</accession>
<feature type="transmembrane region" description="Helical" evidence="8">
    <location>
        <begin position="259"/>
        <end position="279"/>
    </location>
</feature>
<dbReference type="SUPFAM" id="SSF103473">
    <property type="entry name" value="MFS general substrate transporter"/>
    <property type="match status" value="1"/>
</dbReference>
<keyword evidence="6 8" id="KW-1133">Transmembrane helix</keyword>
<evidence type="ECO:0000256" key="7">
    <source>
        <dbReference type="ARBA" id="ARBA00023136"/>
    </source>
</evidence>
<evidence type="ECO:0000256" key="6">
    <source>
        <dbReference type="ARBA" id="ARBA00022989"/>
    </source>
</evidence>
<feature type="transmembrane region" description="Helical" evidence="8">
    <location>
        <begin position="94"/>
        <end position="116"/>
    </location>
</feature>
<feature type="transmembrane region" description="Helical" evidence="8">
    <location>
        <begin position="319"/>
        <end position="343"/>
    </location>
</feature>
<sequence>MRLHLFYFLYYAAAGITTAYLPPYLRSIGLSGVELAVATSIQPLLMIVVPPVWGFAADRTRRTPQLLRIACSGAAIAFGLLHVVGRFAGVAGTIALYSLFATAIAALADSVAVPYARARGVDYAKIRVWGSIGFVVSSWTFSQWLSRGGGVSDAIVLASALMMAYAAASFRLVAEPGSVRGAPPDLREVRRLLQRPEVALFLGAAMFHWAALAPYHVFFAIHLGDLGADPSCIGLGFALAIAAEVAAMWHPLTSRLPAVPLLALAFGVGVARWTLTAFAPTGEMVAWLQLAHGVVYGVFFVASIGHLERLVPAHLLGTARALFSAVVFGIGGFFGNLLAGLLYDQGGGRLAFLAAAALDLVPLLLLVLAPRVARRTAPVATA</sequence>
<feature type="transmembrane region" description="Helical" evidence="8">
    <location>
        <begin position="7"/>
        <end position="25"/>
    </location>
</feature>
<dbReference type="KEGG" id="vin:AKJ08_1015"/>
<dbReference type="PIRSF" id="PIRSF004925">
    <property type="entry name" value="HcaT"/>
    <property type="match status" value="1"/>
</dbReference>
<keyword evidence="11" id="KW-1185">Reference proteome</keyword>
<dbReference type="PANTHER" id="PTHR23522">
    <property type="entry name" value="BLL5896 PROTEIN"/>
    <property type="match status" value="1"/>
</dbReference>
<dbReference type="AlphaFoldDB" id="A0A0K1PAR1"/>
<keyword evidence="7 8" id="KW-0472">Membrane</keyword>
<evidence type="ECO:0000256" key="4">
    <source>
        <dbReference type="ARBA" id="ARBA00022519"/>
    </source>
</evidence>
<dbReference type="EMBL" id="CP012332">
    <property type="protein sequence ID" value="AKU90628.1"/>
    <property type="molecule type" value="Genomic_DNA"/>
</dbReference>
<feature type="transmembrane region" description="Helical" evidence="8">
    <location>
        <begin position="128"/>
        <end position="145"/>
    </location>
</feature>
<evidence type="ECO:0000256" key="1">
    <source>
        <dbReference type="ARBA" id="ARBA00004429"/>
    </source>
</evidence>
<evidence type="ECO:0000256" key="5">
    <source>
        <dbReference type="ARBA" id="ARBA00022692"/>
    </source>
</evidence>
<evidence type="ECO:0000313" key="11">
    <source>
        <dbReference type="Proteomes" id="UP000055590"/>
    </source>
</evidence>
<keyword evidence="4" id="KW-0997">Cell inner membrane</keyword>
<protein>
    <submittedName>
        <fullName evidence="10">Putative 3-phenylpropionic acid transporter</fullName>
    </submittedName>
</protein>
<feature type="domain" description="Major facilitator superfamily associated" evidence="9">
    <location>
        <begin position="2"/>
        <end position="353"/>
    </location>
</feature>
<keyword evidence="5 8" id="KW-0812">Transmembrane</keyword>
<comment type="subcellular location">
    <subcellularLocation>
        <location evidence="1">Cell inner membrane</location>
        <topology evidence="1">Multi-pass membrane protein</topology>
    </subcellularLocation>
</comment>
<proteinExistence type="predicted"/>
<dbReference type="InterPro" id="IPR026032">
    <property type="entry name" value="HcaT-like"/>
</dbReference>
<dbReference type="Gene3D" id="1.20.1250.20">
    <property type="entry name" value="MFS general substrate transporter like domains"/>
    <property type="match status" value="2"/>
</dbReference>
<feature type="transmembrane region" description="Helical" evidence="8">
    <location>
        <begin position="151"/>
        <end position="174"/>
    </location>
</feature>
<dbReference type="PANTHER" id="PTHR23522:SF10">
    <property type="entry name" value="3-PHENYLPROPIONIC ACID TRANSPORTER-RELATED"/>
    <property type="match status" value="1"/>
</dbReference>